<evidence type="ECO:0000313" key="1">
    <source>
        <dbReference type="EMBL" id="MPC18745.1"/>
    </source>
</evidence>
<keyword evidence="2" id="KW-1185">Reference proteome</keyword>
<organism evidence="1 2">
    <name type="scientific">Portunus trituberculatus</name>
    <name type="common">Swimming crab</name>
    <name type="synonym">Neptunus trituberculatus</name>
    <dbReference type="NCBI Taxonomy" id="210409"/>
    <lineage>
        <taxon>Eukaryota</taxon>
        <taxon>Metazoa</taxon>
        <taxon>Ecdysozoa</taxon>
        <taxon>Arthropoda</taxon>
        <taxon>Crustacea</taxon>
        <taxon>Multicrustacea</taxon>
        <taxon>Malacostraca</taxon>
        <taxon>Eumalacostraca</taxon>
        <taxon>Eucarida</taxon>
        <taxon>Decapoda</taxon>
        <taxon>Pleocyemata</taxon>
        <taxon>Brachyura</taxon>
        <taxon>Eubrachyura</taxon>
        <taxon>Portunoidea</taxon>
        <taxon>Portunidae</taxon>
        <taxon>Portuninae</taxon>
        <taxon>Portunus</taxon>
    </lineage>
</organism>
<accession>A0A5B7DCH4</accession>
<sequence length="42" mass="4905">MLGVSPRRSRIRVERCTSCLRSWRIAKLKASSQGNLQGWRFL</sequence>
<comment type="caution">
    <text evidence="1">The sequence shown here is derived from an EMBL/GenBank/DDBJ whole genome shotgun (WGS) entry which is preliminary data.</text>
</comment>
<name>A0A5B7DCH4_PORTR</name>
<gene>
    <name evidence="1" type="ORF">E2C01_011638</name>
</gene>
<evidence type="ECO:0000313" key="2">
    <source>
        <dbReference type="Proteomes" id="UP000324222"/>
    </source>
</evidence>
<dbReference type="AlphaFoldDB" id="A0A5B7DCH4"/>
<reference evidence="1 2" key="1">
    <citation type="submission" date="2019-05" db="EMBL/GenBank/DDBJ databases">
        <title>Another draft genome of Portunus trituberculatus and its Hox gene families provides insights of decapod evolution.</title>
        <authorList>
            <person name="Jeong J.-H."/>
            <person name="Song I."/>
            <person name="Kim S."/>
            <person name="Choi T."/>
            <person name="Kim D."/>
            <person name="Ryu S."/>
            <person name="Kim W."/>
        </authorList>
    </citation>
    <scope>NUCLEOTIDE SEQUENCE [LARGE SCALE GENOMIC DNA]</scope>
    <source>
        <tissue evidence="1">Muscle</tissue>
    </source>
</reference>
<dbReference type="Proteomes" id="UP000324222">
    <property type="component" value="Unassembled WGS sequence"/>
</dbReference>
<protein>
    <submittedName>
        <fullName evidence="1">Uncharacterized protein</fullName>
    </submittedName>
</protein>
<dbReference type="EMBL" id="VSRR010000708">
    <property type="protein sequence ID" value="MPC18745.1"/>
    <property type="molecule type" value="Genomic_DNA"/>
</dbReference>
<proteinExistence type="predicted"/>